<reference evidence="1 2" key="1">
    <citation type="submission" date="2012-05" db="EMBL/GenBank/DDBJ databases">
        <title>Finished chromosome of genome of Chamaesiphon sp. PCC 6605.</title>
        <authorList>
            <consortium name="US DOE Joint Genome Institute"/>
            <person name="Gugger M."/>
            <person name="Coursin T."/>
            <person name="Rippka R."/>
            <person name="Tandeau De Marsac N."/>
            <person name="Huntemann M."/>
            <person name="Wei C.-L."/>
            <person name="Han J."/>
            <person name="Detter J.C."/>
            <person name="Han C."/>
            <person name="Tapia R."/>
            <person name="Chen A."/>
            <person name="Kyrpides N."/>
            <person name="Mavromatis K."/>
            <person name="Markowitz V."/>
            <person name="Szeto E."/>
            <person name="Ivanova N."/>
            <person name="Pagani I."/>
            <person name="Pati A."/>
            <person name="Goodwin L."/>
            <person name="Nordberg H.P."/>
            <person name="Cantor M.N."/>
            <person name="Hua S.X."/>
            <person name="Woyke T."/>
            <person name="Kerfeld C.A."/>
        </authorList>
    </citation>
    <scope>NUCLEOTIDE SEQUENCE [LARGE SCALE GENOMIC DNA]</scope>
    <source>
        <strain evidence="2">ATCC 27169 / PCC 6605</strain>
    </source>
</reference>
<protein>
    <recommendedName>
        <fullName evidence="3">Nif11 domain-containing protein</fullName>
    </recommendedName>
</protein>
<proteinExistence type="predicted"/>
<dbReference type="eggNOG" id="ENOG5033GY2">
    <property type="taxonomic scope" value="Bacteria"/>
</dbReference>
<evidence type="ECO:0000313" key="1">
    <source>
        <dbReference type="EMBL" id="AFY93302.1"/>
    </source>
</evidence>
<sequence length="92" mass="9350">MLENIKALLQNTQLQQQVKAAANLAAASELITTAGAQKGYSFTPESVAGAIGKLMLGDRELSEADLLSVAGGAMPACCPVVRTADSKRGCGG</sequence>
<dbReference type="RefSeq" id="WP_015159456.1">
    <property type="nucleotide sequence ID" value="NC_019697.1"/>
</dbReference>
<dbReference type="Proteomes" id="UP000010366">
    <property type="component" value="Chromosome"/>
</dbReference>
<gene>
    <name evidence="1" type="ORF">Cha6605_2219</name>
</gene>
<dbReference type="KEGG" id="cmp:Cha6605_2219"/>
<name>K9UDX6_CHAP6</name>
<dbReference type="STRING" id="1173020.Cha6605_2219"/>
<dbReference type="EMBL" id="CP003600">
    <property type="protein sequence ID" value="AFY93302.1"/>
    <property type="molecule type" value="Genomic_DNA"/>
</dbReference>
<keyword evidence="2" id="KW-1185">Reference proteome</keyword>
<evidence type="ECO:0000313" key="2">
    <source>
        <dbReference type="Proteomes" id="UP000010366"/>
    </source>
</evidence>
<accession>K9UDX6</accession>
<dbReference type="OrthoDB" id="490978at2"/>
<dbReference type="HOGENOM" id="CLU_2424006_0_0_3"/>
<evidence type="ECO:0008006" key="3">
    <source>
        <dbReference type="Google" id="ProtNLM"/>
    </source>
</evidence>
<organism evidence="1 2">
    <name type="scientific">Chamaesiphon minutus (strain ATCC 27169 / PCC 6605)</name>
    <dbReference type="NCBI Taxonomy" id="1173020"/>
    <lineage>
        <taxon>Bacteria</taxon>
        <taxon>Bacillati</taxon>
        <taxon>Cyanobacteriota</taxon>
        <taxon>Cyanophyceae</taxon>
        <taxon>Gomontiellales</taxon>
        <taxon>Chamaesiphonaceae</taxon>
        <taxon>Chamaesiphon</taxon>
    </lineage>
</organism>
<dbReference type="AlphaFoldDB" id="K9UDX6"/>